<dbReference type="Pfam" id="PF11744">
    <property type="entry name" value="ALMT"/>
    <property type="match status" value="1"/>
</dbReference>
<feature type="transmembrane region" description="Helical" evidence="9">
    <location>
        <begin position="107"/>
        <end position="124"/>
    </location>
</feature>
<evidence type="ECO:0008006" key="12">
    <source>
        <dbReference type="Google" id="ProtNLM"/>
    </source>
</evidence>
<dbReference type="PANTHER" id="PTHR31086">
    <property type="entry name" value="ALUMINUM-ACTIVATED MALATE TRANSPORTER 10"/>
    <property type="match status" value="1"/>
</dbReference>
<accession>A0AAN9EI59</accession>
<keyword evidence="5 9" id="KW-1133">Transmembrane helix</keyword>
<keyword evidence="8" id="KW-0407">Ion channel</keyword>
<gene>
    <name evidence="10" type="ORF">RIF29_31657</name>
</gene>
<keyword evidence="4 9" id="KW-0812">Transmembrane</keyword>
<keyword evidence="6" id="KW-0406">Ion transport</keyword>
<evidence type="ECO:0000313" key="10">
    <source>
        <dbReference type="EMBL" id="KAK7257586.1"/>
    </source>
</evidence>
<evidence type="ECO:0000313" key="11">
    <source>
        <dbReference type="Proteomes" id="UP001372338"/>
    </source>
</evidence>
<evidence type="ECO:0000256" key="4">
    <source>
        <dbReference type="ARBA" id="ARBA00022692"/>
    </source>
</evidence>
<name>A0AAN9EI59_CROPI</name>
<dbReference type="Proteomes" id="UP001372338">
    <property type="component" value="Unassembled WGS sequence"/>
</dbReference>
<dbReference type="GO" id="GO:0016020">
    <property type="term" value="C:membrane"/>
    <property type="evidence" value="ECO:0007669"/>
    <property type="project" value="UniProtKB-SubCell"/>
</dbReference>
<dbReference type="GO" id="GO:0015743">
    <property type="term" value="P:malate transport"/>
    <property type="evidence" value="ECO:0007669"/>
    <property type="project" value="InterPro"/>
</dbReference>
<dbReference type="GO" id="GO:0034220">
    <property type="term" value="P:monoatomic ion transmembrane transport"/>
    <property type="evidence" value="ECO:0007669"/>
    <property type="project" value="UniProtKB-KW"/>
</dbReference>
<comment type="caution">
    <text evidence="10">The sequence shown here is derived from an EMBL/GenBank/DDBJ whole genome shotgun (WGS) entry which is preliminary data.</text>
</comment>
<organism evidence="10 11">
    <name type="scientific">Crotalaria pallida</name>
    <name type="common">Smooth rattlebox</name>
    <name type="synonym">Crotalaria striata</name>
    <dbReference type="NCBI Taxonomy" id="3830"/>
    <lineage>
        <taxon>Eukaryota</taxon>
        <taxon>Viridiplantae</taxon>
        <taxon>Streptophyta</taxon>
        <taxon>Embryophyta</taxon>
        <taxon>Tracheophyta</taxon>
        <taxon>Spermatophyta</taxon>
        <taxon>Magnoliopsida</taxon>
        <taxon>eudicotyledons</taxon>
        <taxon>Gunneridae</taxon>
        <taxon>Pentapetalae</taxon>
        <taxon>rosids</taxon>
        <taxon>fabids</taxon>
        <taxon>Fabales</taxon>
        <taxon>Fabaceae</taxon>
        <taxon>Papilionoideae</taxon>
        <taxon>50 kb inversion clade</taxon>
        <taxon>genistoids sensu lato</taxon>
        <taxon>core genistoids</taxon>
        <taxon>Crotalarieae</taxon>
        <taxon>Crotalaria</taxon>
    </lineage>
</organism>
<feature type="transmembrane region" description="Helical" evidence="9">
    <location>
        <begin position="130"/>
        <end position="150"/>
    </location>
</feature>
<feature type="transmembrane region" description="Helical" evidence="9">
    <location>
        <begin position="82"/>
        <end position="100"/>
    </location>
</feature>
<evidence type="ECO:0000256" key="5">
    <source>
        <dbReference type="ARBA" id="ARBA00022989"/>
    </source>
</evidence>
<comment type="subcellular location">
    <subcellularLocation>
        <location evidence="1">Membrane</location>
        <topology evidence="1">Multi-pass membrane protein</topology>
    </subcellularLocation>
</comment>
<dbReference type="AlphaFoldDB" id="A0AAN9EI59"/>
<reference evidence="10 11" key="1">
    <citation type="submission" date="2024-01" db="EMBL/GenBank/DDBJ databases">
        <title>The genomes of 5 underutilized Papilionoideae crops provide insights into root nodulation and disease resistanc.</title>
        <authorList>
            <person name="Yuan L."/>
        </authorList>
    </citation>
    <scope>NUCLEOTIDE SEQUENCE [LARGE SCALE GENOMIC DNA]</scope>
    <source>
        <strain evidence="10">ZHUSHIDOU_FW_LH</strain>
        <tissue evidence="10">Leaf</tissue>
    </source>
</reference>
<evidence type="ECO:0000256" key="6">
    <source>
        <dbReference type="ARBA" id="ARBA00023065"/>
    </source>
</evidence>
<dbReference type="InterPro" id="IPR020966">
    <property type="entry name" value="ALMT"/>
</dbReference>
<evidence type="ECO:0000256" key="9">
    <source>
        <dbReference type="SAM" id="Phobius"/>
    </source>
</evidence>
<feature type="transmembrane region" description="Helical" evidence="9">
    <location>
        <begin position="192"/>
        <end position="213"/>
    </location>
</feature>
<evidence type="ECO:0000256" key="7">
    <source>
        <dbReference type="ARBA" id="ARBA00023136"/>
    </source>
</evidence>
<comment type="similarity">
    <text evidence="2">Belongs to the aromatic acid exporter (TC 2.A.85) family.</text>
</comment>
<feature type="transmembrane region" description="Helical" evidence="9">
    <location>
        <begin position="51"/>
        <end position="70"/>
    </location>
</feature>
<keyword evidence="7 9" id="KW-0472">Membrane</keyword>
<proteinExistence type="inferred from homology"/>
<protein>
    <recommendedName>
        <fullName evidence="12">Aluminum-activated malate transporter</fullName>
    </recommendedName>
</protein>
<sequence length="474" mass="51969">MAHVEGNQNSSEGATKGWRQGMMALLGELKAKLVEVMLKLKKLGEEDPRRVIHSLKVGLAITLVSTFYYLDPLYHSFGSSAMWAVFTVIVVSEFSVGATLGKGLNRGLATLVAGAMGLGSYYLASSTGDIVQPIILGAVVFLLVAGVTYIRFFPQMKARYDYGLLVFILTFCLVSVSGNREDKIIDIAKKRVTSILIGGLISVLVCIFVYPIWAGDDLHNLISKNIEKLGNFLEGFGDEYFIEGGECNKSFLQGYKTVLHSKHAEENLANFARLEPGHGNFLFRHPWKQYLKIGSLSRQCAYRIDVLNGFLNSAKTPSQIKSKLQEPCIKMSTETGKALKELAVAINKMVPPSVAEQHMTKSKIAAMNLLTTLKIGLFEGTNLVEAIPVVTVASLLVDVVYCTDKLAESINELSSLAKFKNKDCKVAPQHLTSPKKKEAQQPFDCDNSGCNYVIEINQAATNLSQIENPQLLSS</sequence>
<dbReference type="EMBL" id="JAYWIO010000006">
    <property type="protein sequence ID" value="KAK7257586.1"/>
    <property type="molecule type" value="Genomic_DNA"/>
</dbReference>
<keyword evidence="11" id="KW-1185">Reference proteome</keyword>
<keyword evidence="3" id="KW-0813">Transport</keyword>
<evidence type="ECO:0000256" key="8">
    <source>
        <dbReference type="ARBA" id="ARBA00023303"/>
    </source>
</evidence>
<evidence type="ECO:0000256" key="2">
    <source>
        <dbReference type="ARBA" id="ARBA00007079"/>
    </source>
</evidence>
<evidence type="ECO:0000256" key="1">
    <source>
        <dbReference type="ARBA" id="ARBA00004141"/>
    </source>
</evidence>
<evidence type="ECO:0000256" key="3">
    <source>
        <dbReference type="ARBA" id="ARBA00022448"/>
    </source>
</evidence>